<protein>
    <submittedName>
        <fullName evidence="1">Uncharacterized protein</fullName>
    </submittedName>
</protein>
<evidence type="ECO:0000313" key="2">
    <source>
        <dbReference type="Proteomes" id="UP000821845"/>
    </source>
</evidence>
<gene>
    <name evidence="1" type="ORF">HPB50_009163</name>
</gene>
<dbReference type="EMBL" id="CM023482">
    <property type="protein sequence ID" value="KAH6938421.1"/>
    <property type="molecule type" value="Genomic_DNA"/>
</dbReference>
<sequence>MRHLTHYWHQGASSAAPNGVQPPVADTPVSSPAHTLSMPPQRSDESQTAPAAAPEQNLEALAGTDASQQPKPARSRLAAIERVLTPEAAARIQALKNDEQRKAELHVVETRLHRQKLVEQRKLHRIQEQREQELLKLQVQLLEQQLEQRKWHFQIERQTLLLELEKKQQQRAESQQAQK</sequence>
<keyword evidence="2" id="KW-1185">Reference proteome</keyword>
<evidence type="ECO:0000313" key="1">
    <source>
        <dbReference type="EMBL" id="KAH6938421.1"/>
    </source>
</evidence>
<comment type="caution">
    <text evidence="1">The sequence shown here is derived from an EMBL/GenBank/DDBJ whole genome shotgun (WGS) entry which is preliminary data.</text>
</comment>
<name>A0ACB7SWV5_HYAAI</name>
<reference evidence="1" key="1">
    <citation type="submission" date="2020-05" db="EMBL/GenBank/DDBJ databases">
        <title>Large-scale comparative analyses of tick genomes elucidate their genetic diversity and vector capacities.</title>
        <authorList>
            <person name="Jia N."/>
            <person name="Wang J."/>
            <person name="Shi W."/>
            <person name="Du L."/>
            <person name="Sun Y."/>
            <person name="Zhan W."/>
            <person name="Jiang J."/>
            <person name="Wang Q."/>
            <person name="Zhang B."/>
            <person name="Ji P."/>
            <person name="Sakyi L.B."/>
            <person name="Cui X."/>
            <person name="Yuan T."/>
            <person name="Jiang B."/>
            <person name="Yang W."/>
            <person name="Lam T.T.-Y."/>
            <person name="Chang Q."/>
            <person name="Ding S."/>
            <person name="Wang X."/>
            <person name="Zhu J."/>
            <person name="Ruan X."/>
            <person name="Zhao L."/>
            <person name="Wei J."/>
            <person name="Que T."/>
            <person name="Du C."/>
            <person name="Cheng J."/>
            <person name="Dai P."/>
            <person name="Han X."/>
            <person name="Huang E."/>
            <person name="Gao Y."/>
            <person name="Liu J."/>
            <person name="Shao H."/>
            <person name="Ye R."/>
            <person name="Li L."/>
            <person name="Wei W."/>
            <person name="Wang X."/>
            <person name="Wang C."/>
            <person name="Yang T."/>
            <person name="Huo Q."/>
            <person name="Li W."/>
            <person name="Guo W."/>
            <person name="Chen H."/>
            <person name="Zhou L."/>
            <person name="Ni X."/>
            <person name="Tian J."/>
            <person name="Zhou Y."/>
            <person name="Sheng Y."/>
            <person name="Liu T."/>
            <person name="Pan Y."/>
            <person name="Xia L."/>
            <person name="Li J."/>
            <person name="Zhao F."/>
            <person name="Cao W."/>
        </authorList>
    </citation>
    <scope>NUCLEOTIDE SEQUENCE</scope>
    <source>
        <strain evidence="1">Hyas-2018</strain>
    </source>
</reference>
<dbReference type="Proteomes" id="UP000821845">
    <property type="component" value="Chromosome 2"/>
</dbReference>
<accession>A0ACB7SWV5</accession>
<proteinExistence type="predicted"/>
<organism evidence="1 2">
    <name type="scientific">Hyalomma asiaticum</name>
    <name type="common">Tick</name>
    <dbReference type="NCBI Taxonomy" id="266040"/>
    <lineage>
        <taxon>Eukaryota</taxon>
        <taxon>Metazoa</taxon>
        <taxon>Ecdysozoa</taxon>
        <taxon>Arthropoda</taxon>
        <taxon>Chelicerata</taxon>
        <taxon>Arachnida</taxon>
        <taxon>Acari</taxon>
        <taxon>Parasitiformes</taxon>
        <taxon>Ixodida</taxon>
        <taxon>Ixodoidea</taxon>
        <taxon>Ixodidae</taxon>
        <taxon>Hyalomminae</taxon>
        <taxon>Hyalomma</taxon>
    </lineage>
</organism>